<gene>
    <name evidence="6" type="ORF">SAMN04488034_10752</name>
</gene>
<keyword evidence="2" id="KW-0378">Hydrolase</keyword>
<reference evidence="6 7" key="1">
    <citation type="submission" date="2016-10" db="EMBL/GenBank/DDBJ databases">
        <authorList>
            <person name="de Groot N.N."/>
        </authorList>
    </citation>
    <scope>NUCLEOTIDE SEQUENCE [LARGE SCALE GENOMIC DNA]</scope>
    <source>
        <strain evidence="6 7">DSM 23553</strain>
    </source>
</reference>
<evidence type="ECO:0000256" key="3">
    <source>
        <dbReference type="ARBA" id="ARBA00023136"/>
    </source>
</evidence>
<dbReference type="Pfam" id="PF03717">
    <property type="entry name" value="PBP_dimer"/>
    <property type="match status" value="1"/>
</dbReference>
<dbReference type="InterPro" id="IPR012338">
    <property type="entry name" value="Beta-lactam/transpept-like"/>
</dbReference>
<evidence type="ECO:0000313" key="6">
    <source>
        <dbReference type="EMBL" id="SEF07015.1"/>
    </source>
</evidence>
<dbReference type="InterPro" id="IPR005543">
    <property type="entry name" value="PASTA_dom"/>
</dbReference>
<evidence type="ECO:0000313" key="7">
    <source>
        <dbReference type="Proteomes" id="UP000199448"/>
    </source>
</evidence>
<dbReference type="SUPFAM" id="SSF56519">
    <property type="entry name" value="Penicillin binding protein dimerisation domain"/>
    <property type="match status" value="1"/>
</dbReference>
<comment type="subcellular location">
    <subcellularLocation>
        <location evidence="1">Membrane</location>
    </subcellularLocation>
</comment>
<keyword evidence="2" id="KW-0645">Protease</keyword>
<keyword evidence="6" id="KW-0131">Cell cycle</keyword>
<sequence length="668" mass="75292">MATTEKNILYRIYFVAACMLLLAIGVGVKLLDIQFLEGDKYEQIAQQRTYKNFVIPANRGNLYDAGGNLLATSVPKYDIRFDAVTVSDKNFEENLLPLSEELSKMFGKSSAHYAKTLRTARANKHRYFLIARNLGYSEYIRIKNFPMFRLGSNRGGIIVEQRTVREHPLGKMGERTVGYERQDDSGYYTRVGLEGAFGPYLRGKEGRRLKQKIAKGQWKPISDNNEVEPKDGYDLISTIDVKIQDIAHHALLRQLEKYEADHGSVVVMETETGEIKAISNLGRTSEGTYFEKLNYAVGESHEPGSTFKLMAMIVALEDKVIDTSTVVDTDNGIMTIYGRKVRDSHRGGYGKISAAKAFEVSSNVGLVKLIYDNYKDKPQQFVDGLKDMHLHEELGLAIKGEGEPYIPAPGDKTWSGLSLPWMAYGYGSIQLTPLQTLTFYNAIANGGEMVKPRFIKEVKEWDRTVEKFEKKVIDPAICSPETVEKVKEMMKNVVERGTGKSLYEPHFSMAGKTGTAQTEYWMKDWPKNPRYISSFVGFFPVEKPKYSCIVVIHKPDYRTGYYGADVSGPVFKRIAQKIFTDTPVLDEFSKLDTVVPVIEKDYNKYFSVARKYKEIMPNLKGMPAMDAISVLENLGLRVQFSGSGEVKRQSISPGSKISKDQIVKLILG</sequence>
<dbReference type="Gene3D" id="3.90.1310.10">
    <property type="entry name" value="Penicillin-binding protein 2a (Domain 2)"/>
    <property type="match status" value="1"/>
</dbReference>
<dbReference type="Gene3D" id="3.30.450.330">
    <property type="match status" value="1"/>
</dbReference>
<evidence type="ECO:0000259" key="5">
    <source>
        <dbReference type="PROSITE" id="PS51178"/>
    </source>
</evidence>
<dbReference type="InterPro" id="IPR050515">
    <property type="entry name" value="Beta-lactam/transpept"/>
</dbReference>
<dbReference type="OrthoDB" id="9804124at2"/>
<dbReference type="SUPFAM" id="SSF54184">
    <property type="entry name" value="Penicillin-binding protein 2x (pbp-2x), c-terminal domain"/>
    <property type="match status" value="1"/>
</dbReference>
<dbReference type="SUPFAM" id="SSF56601">
    <property type="entry name" value="beta-lactamase/transpeptidase-like"/>
    <property type="match status" value="1"/>
</dbReference>
<dbReference type="PROSITE" id="PS51178">
    <property type="entry name" value="PASTA"/>
    <property type="match status" value="1"/>
</dbReference>
<dbReference type="CDD" id="cd06575">
    <property type="entry name" value="PASTA_Pbp2x-like_2"/>
    <property type="match status" value="1"/>
</dbReference>
<evidence type="ECO:0000256" key="2">
    <source>
        <dbReference type="ARBA" id="ARBA00022645"/>
    </source>
</evidence>
<dbReference type="Proteomes" id="UP000199448">
    <property type="component" value="Unassembled WGS sequence"/>
</dbReference>
<feature type="transmembrane region" description="Helical" evidence="4">
    <location>
        <begin position="12"/>
        <end position="31"/>
    </location>
</feature>
<dbReference type="STRING" id="390640.SAMN04488034_10752"/>
<dbReference type="PANTHER" id="PTHR30627">
    <property type="entry name" value="PEPTIDOGLYCAN D,D-TRANSPEPTIDASE"/>
    <property type="match status" value="1"/>
</dbReference>
<dbReference type="InterPro" id="IPR036138">
    <property type="entry name" value="PBP_dimer_sf"/>
</dbReference>
<dbReference type="InterPro" id="IPR005311">
    <property type="entry name" value="PBP_dimer"/>
</dbReference>
<dbReference type="EMBL" id="FNUG01000007">
    <property type="protein sequence ID" value="SEF07015.1"/>
    <property type="molecule type" value="Genomic_DNA"/>
</dbReference>
<evidence type="ECO:0000256" key="4">
    <source>
        <dbReference type="SAM" id="Phobius"/>
    </source>
</evidence>
<keyword evidence="7" id="KW-1185">Reference proteome</keyword>
<keyword evidence="4" id="KW-1133">Transmembrane helix</keyword>
<keyword evidence="4" id="KW-0812">Transmembrane</keyword>
<dbReference type="Gene3D" id="3.40.710.10">
    <property type="entry name" value="DD-peptidase/beta-lactamase superfamily"/>
    <property type="match status" value="1"/>
</dbReference>
<keyword evidence="6" id="KW-0132">Cell division</keyword>
<dbReference type="Pfam" id="PF03793">
    <property type="entry name" value="PASTA"/>
    <property type="match status" value="1"/>
</dbReference>
<dbReference type="Pfam" id="PF00905">
    <property type="entry name" value="Transpeptidase"/>
    <property type="match status" value="1"/>
</dbReference>
<feature type="domain" description="PASTA" evidence="5">
    <location>
        <begin position="610"/>
        <end position="668"/>
    </location>
</feature>
<dbReference type="GO" id="GO:0071555">
    <property type="term" value="P:cell wall organization"/>
    <property type="evidence" value="ECO:0007669"/>
    <property type="project" value="TreeGrafter"/>
</dbReference>
<dbReference type="PANTHER" id="PTHR30627:SF1">
    <property type="entry name" value="PEPTIDOGLYCAN D,D-TRANSPEPTIDASE FTSI"/>
    <property type="match status" value="1"/>
</dbReference>
<dbReference type="SMART" id="SM00740">
    <property type="entry name" value="PASTA"/>
    <property type="match status" value="1"/>
</dbReference>
<proteinExistence type="predicted"/>
<protein>
    <submittedName>
        <fullName evidence="6">Cell division protein FtsI (Penicillin-binding protein 3)</fullName>
    </submittedName>
</protein>
<keyword evidence="2" id="KW-0121">Carboxypeptidase</keyword>
<dbReference type="RefSeq" id="WP_093113847.1">
    <property type="nucleotide sequence ID" value="NZ_FNGG01000007.1"/>
</dbReference>
<dbReference type="GO" id="GO:0005886">
    <property type="term" value="C:plasma membrane"/>
    <property type="evidence" value="ECO:0007669"/>
    <property type="project" value="TreeGrafter"/>
</dbReference>
<accession>A0A1H5NZK7</accession>
<dbReference type="Gene3D" id="3.30.10.20">
    <property type="match status" value="1"/>
</dbReference>
<dbReference type="AlphaFoldDB" id="A0A1H5NZK7"/>
<organism evidence="6 7">
    <name type="scientific">Salinimicrobium catena</name>
    <dbReference type="NCBI Taxonomy" id="390640"/>
    <lineage>
        <taxon>Bacteria</taxon>
        <taxon>Pseudomonadati</taxon>
        <taxon>Bacteroidota</taxon>
        <taxon>Flavobacteriia</taxon>
        <taxon>Flavobacteriales</taxon>
        <taxon>Flavobacteriaceae</taxon>
        <taxon>Salinimicrobium</taxon>
    </lineage>
</organism>
<evidence type="ECO:0000256" key="1">
    <source>
        <dbReference type="ARBA" id="ARBA00004370"/>
    </source>
</evidence>
<dbReference type="GO" id="GO:0004180">
    <property type="term" value="F:carboxypeptidase activity"/>
    <property type="evidence" value="ECO:0007669"/>
    <property type="project" value="UniProtKB-KW"/>
</dbReference>
<keyword evidence="3 4" id="KW-0472">Membrane</keyword>
<dbReference type="GO" id="GO:0008658">
    <property type="term" value="F:penicillin binding"/>
    <property type="evidence" value="ECO:0007669"/>
    <property type="project" value="InterPro"/>
</dbReference>
<dbReference type="InterPro" id="IPR001460">
    <property type="entry name" value="PCN-bd_Tpept"/>
</dbReference>
<name>A0A1H5NZK7_9FLAO</name>
<dbReference type="GO" id="GO:0051301">
    <property type="term" value="P:cell division"/>
    <property type="evidence" value="ECO:0007669"/>
    <property type="project" value="UniProtKB-KW"/>
</dbReference>